<name>A0A133Q4J7_9BACT</name>
<dbReference type="RefSeq" id="WP_262500421.1">
    <property type="nucleotide sequence ID" value="NZ_JAIHUT010000010.1"/>
</dbReference>
<sequence length="42" mass="4539">MNESKCRGAVQSIKMPITGFAANALQCNRNSSTNIDLILTIN</sequence>
<accession>A0A133Q4J7</accession>
<reference evidence="2" key="1">
    <citation type="submission" date="2016-01" db="EMBL/GenBank/DDBJ databases">
        <authorList>
            <person name="Mitreva M."/>
            <person name="Pepin K.H."/>
            <person name="Mihindukulasuriya K.A."/>
            <person name="Fulton R."/>
            <person name="Fronick C."/>
            <person name="O'Laughlin M."/>
            <person name="Miner T."/>
            <person name="Herter B."/>
            <person name="Rosa B.A."/>
            <person name="Cordes M."/>
            <person name="Tomlinson C."/>
            <person name="Wollam A."/>
            <person name="Palsikar V.B."/>
            <person name="Mardis E.R."/>
            <person name="Wilson R.K."/>
        </authorList>
    </citation>
    <scope>NUCLEOTIDE SEQUENCE [LARGE SCALE GENOMIC DNA]</scope>
    <source>
        <strain evidence="2">MJR7716</strain>
    </source>
</reference>
<protein>
    <submittedName>
        <fullName evidence="1">Uncharacterized protein</fullName>
    </submittedName>
</protein>
<dbReference type="EMBL" id="LRQG01000132">
    <property type="protein sequence ID" value="KXA37800.1"/>
    <property type="molecule type" value="Genomic_DNA"/>
</dbReference>
<dbReference type="STRING" id="28128.HMPREF3226_01720"/>
<evidence type="ECO:0000313" key="2">
    <source>
        <dbReference type="Proteomes" id="UP000070533"/>
    </source>
</evidence>
<evidence type="ECO:0000313" key="1">
    <source>
        <dbReference type="EMBL" id="KXA37800.1"/>
    </source>
</evidence>
<comment type="caution">
    <text evidence="1">The sequence shown here is derived from an EMBL/GenBank/DDBJ whole genome shotgun (WGS) entry which is preliminary data.</text>
</comment>
<gene>
    <name evidence="1" type="ORF">HMPREF3226_01720</name>
</gene>
<proteinExistence type="predicted"/>
<dbReference type="Proteomes" id="UP000070533">
    <property type="component" value="Unassembled WGS sequence"/>
</dbReference>
<keyword evidence="2" id="KW-1185">Reference proteome</keyword>
<dbReference type="AlphaFoldDB" id="A0A133Q4J7"/>
<organism evidence="1 2">
    <name type="scientific">Prevotella corporis</name>
    <dbReference type="NCBI Taxonomy" id="28128"/>
    <lineage>
        <taxon>Bacteria</taxon>
        <taxon>Pseudomonadati</taxon>
        <taxon>Bacteroidota</taxon>
        <taxon>Bacteroidia</taxon>
        <taxon>Bacteroidales</taxon>
        <taxon>Prevotellaceae</taxon>
        <taxon>Prevotella</taxon>
    </lineage>
</organism>